<evidence type="ECO:0000256" key="1">
    <source>
        <dbReference type="ARBA" id="ARBA00023125"/>
    </source>
</evidence>
<proteinExistence type="predicted"/>
<protein>
    <submittedName>
        <fullName evidence="6">Transposase</fullName>
    </submittedName>
</protein>
<evidence type="ECO:0000256" key="2">
    <source>
        <dbReference type="ARBA" id="ARBA00023242"/>
    </source>
</evidence>
<evidence type="ECO:0000256" key="3">
    <source>
        <dbReference type="SAM" id="MobiDB-lite"/>
    </source>
</evidence>
<reference evidence="6 7" key="1">
    <citation type="submission" date="2023-01" db="EMBL/GenBank/DDBJ databases">
        <title>Analysis of 21 Apiospora genomes using comparative genomics revels a genus with tremendous synthesis potential of carbohydrate active enzymes and secondary metabolites.</title>
        <authorList>
            <person name="Sorensen T."/>
        </authorList>
    </citation>
    <scope>NUCLEOTIDE SEQUENCE [LARGE SCALE GENOMIC DNA]</scope>
    <source>
        <strain evidence="6 7">CBS 135458</strain>
    </source>
</reference>
<dbReference type="RefSeq" id="XP_066714304.1">
    <property type="nucleotide sequence ID" value="XM_066860715.1"/>
</dbReference>
<gene>
    <name evidence="6" type="ORF">PG994_009306</name>
</gene>
<name>A0ABR1UIW6_9PEZI</name>
<feature type="compositionally biased region" description="Gly residues" evidence="3">
    <location>
        <begin position="105"/>
        <end position="114"/>
    </location>
</feature>
<dbReference type="Pfam" id="PF03221">
    <property type="entry name" value="HTH_Tnp_Tc5"/>
    <property type="match status" value="1"/>
</dbReference>
<comment type="caution">
    <text evidence="6">The sequence shown here is derived from an EMBL/GenBank/DDBJ whole genome shotgun (WGS) entry which is preliminary data.</text>
</comment>
<dbReference type="GeneID" id="92093778"/>
<accession>A0ABR1UIW6</accession>
<evidence type="ECO:0000259" key="4">
    <source>
        <dbReference type="Pfam" id="PF03221"/>
    </source>
</evidence>
<keyword evidence="7" id="KW-1185">Reference proteome</keyword>
<keyword evidence="1" id="KW-0238">DNA-binding</keyword>
<evidence type="ECO:0000259" key="5">
    <source>
        <dbReference type="Pfam" id="PF05225"/>
    </source>
</evidence>
<dbReference type="Proteomes" id="UP001480595">
    <property type="component" value="Unassembled WGS sequence"/>
</dbReference>
<dbReference type="SUPFAM" id="SSF46689">
    <property type="entry name" value="Homeodomain-like"/>
    <property type="match status" value="1"/>
</dbReference>
<evidence type="ECO:0000313" key="6">
    <source>
        <dbReference type="EMBL" id="KAK8058858.1"/>
    </source>
</evidence>
<dbReference type="Pfam" id="PF05225">
    <property type="entry name" value="HTH_psq"/>
    <property type="match status" value="1"/>
</dbReference>
<feature type="region of interest" description="Disordered" evidence="3">
    <location>
        <begin position="91"/>
        <end position="114"/>
    </location>
</feature>
<evidence type="ECO:0000313" key="7">
    <source>
        <dbReference type="Proteomes" id="UP001480595"/>
    </source>
</evidence>
<dbReference type="InterPro" id="IPR007889">
    <property type="entry name" value="HTH_Psq"/>
</dbReference>
<organism evidence="6 7">
    <name type="scientific">Apiospora phragmitis</name>
    <dbReference type="NCBI Taxonomy" id="2905665"/>
    <lineage>
        <taxon>Eukaryota</taxon>
        <taxon>Fungi</taxon>
        <taxon>Dikarya</taxon>
        <taxon>Ascomycota</taxon>
        <taxon>Pezizomycotina</taxon>
        <taxon>Sordariomycetes</taxon>
        <taxon>Xylariomycetidae</taxon>
        <taxon>Amphisphaeriales</taxon>
        <taxon>Apiosporaceae</taxon>
        <taxon>Apiospora</taxon>
    </lineage>
</organism>
<dbReference type="InterPro" id="IPR009057">
    <property type="entry name" value="Homeodomain-like_sf"/>
</dbReference>
<dbReference type="EMBL" id="JAQQWL010000009">
    <property type="protein sequence ID" value="KAK8058858.1"/>
    <property type="molecule type" value="Genomic_DNA"/>
</dbReference>
<keyword evidence="2" id="KW-0539">Nucleus</keyword>
<dbReference type="InterPro" id="IPR006600">
    <property type="entry name" value="HTH_CenpB_DNA-bd_dom"/>
</dbReference>
<sequence length="114" mass="12859">MKQHSEEELQEALGCITNGTPTKQAAREYGIPRSEGAADLQRLSPDQEKHLAPWITAQQALGLPPTHAQVREFAEPSDFWDEKTRRKAAEGDMLDRHIKQHLNGKYGGQGWNQE</sequence>
<feature type="domain" description="HTH psq-type" evidence="5">
    <location>
        <begin position="5"/>
        <end position="34"/>
    </location>
</feature>
<feature type="domain" description="HTH CENPB-type" evidence="4">
    <location>
        <begin position="44"/>
        <end position="75"/>
    </location>
</feature>
<feature type="region of interest" description="Disordered" evidence="3">
    <location>
        <begin position="1"/>
        <end position="21"/>
    </location>
</feature>